<dbReference type="GO" id="GO:0016705">
    <property type="term" value="F:oxidoreductase activity, acting on paired donors, with incorporation or reduction of molecular oxygen"/>
    <property type="evidence" value="ECO:0007669"/>
    <property type="project" value="InterPro"/>
</dbReference>
<dbReference type="Gene3D" id="1.10.630.10">
    <property type="entry name" value="Cytochrome P450"/>
    <property type="match status" value="1"/>
</dbReference>
<dbReference type="SUPFAM" id="SSF48264">
    <property type="entry name" value="Cytochrome P450"/>
    <property type="match status" value="1"/>
</dbReference>
<dbReference type="AlphaFoldDB" id="A0A1E5PYF2"/>
<evidence type="ECO:0000256" key="1">
    <source>
        <dbReference type="SAM" id="MobiDB-lite"/>
    </source>
</evidence>
<evidence type="ECO:0000313" key="3">
    <source>
        <dbReference type="Proteomes" id="UP000095705"/>
    </source>
</evidence>
<keyword evidence="3" id="KW-1185">Reference proteome</keyword>
<protein>
    <submittedName>
        <fullName evidence="2">Uncharacterized protein</fullName>
    </submittedName>
</protein>
<proteinExistence type="predicted"/>
<sequence length="151" mass="14878">MAAPAGSGSLPGPSPAGRRVPEPEPALVGRWQAGGGELVELCTQARGRLGGVAAFRRGPRPAVLSAVPAVVAGPLPSLPADGAGLARIDAVAGLAVAAARDGAAGPDGPGLLHVLLDAAGTRPECTDRLIRDELVTLLVAGHETTASPKRG</sequence>
<name>A0A1E5PYF2_9ACTN</name>
<dbReference type="EMBL" id="MEHK01000001">
    <property type="protein sequence ID" value="OEJ34567.1"/>
    <property type="molecule type" value="Genomic_DNA"/>
</dbReference>
<feature type="region of interest" description="Disordered" evidence="1">
    <location>
        <begin position="1"/>
        <end position="28"/>
    </location>
</feature>
<comment type="caution">
    <text evidence="2">The sequence shown here is derived from an EMBL/GenBank/DDBJ whole genome shotgun (WGS) entry which is preliminary data.</text>
</comment>
<dbReference type="GO" id="GO:0005506">
    <property type="term" value="F:iron ion binding"/>
    <property type="evidence" value="ECO:0007669"/>
    <property type="project" value="InterPro"/>
</dbReference>
<dbReference type="OrthoDB" id="4746309at2"/>
<dbReference type="InterPro" id="IPR036396">
    <property type="entry name" value="Cyt_P450_sf"/>
</dbReference>
<dbReference type="STRING" id="36818.BGK67_27410"/>
<organism evidence="2 3">
    <name type="scientific">Streptomyces subrutilus</name>
    <dbReference type="NCBI Taxonomy" id="36818"/>
    <lineage>
        <taxon>Bacteria</taxon>
        <taxon>Bacillati</taxon>
        <taxon>Actinomycetota</taxon>
        <taxon>Actinomycetes</taxon>
        <taxon>Kitasatosporales</taxon>
        <taxon>Streptomycetaceae</taxon>
        <taxon>Streptomyces</taxon>
    </lineage>
</organism>
<evidence type="ECO:0000313" key="2">
    <source>
        <dbReference type="EMBL" id="OEJ34567.1"/>
    </source>
</evidence>
<dbReference type="Proteomes" id="UP000095705">
    <property type="component" value="Unassembled WGS sequence"/>
</dbReference>
<reference evidence="2 3" key="1">
    <citation type="submission" date="2016-08" db="EMBL/GenBank/DDBJ databases">
        <title>The complete genome of Streptomyces subrutilus 10-1-1.</title>
        <authorList>
            <person name="Chen X."/>
        </authorList>
    </citation>
    <scope>NUCLEOTIDE SEQUENCE [LARGE SCALE GENOMIC DNA]</scope>
    <source>
        <strain evidence="2 3">10-1-1</strain>
    </source>
</reference>
<dbReference type="GO" id="GO:0004497">
    <property type="term" value="F:monooxygenase activity"/>
    <property type="evidence" value="ECO:0007669"/>
    <property type="project" value="InterPro"/>
</dbReference>
<accession>A0A1E5PYF2</accession>
<dbReference type="GO" id="GO:0020037">
    <property type="term" value="F:heme binding"/>
    <property type="evidence" value="ECO:0007669"/>
    <property type="project" value="InterPro"/>
</dbReference>
<dbReference type="RefSeq" id="WP_069922758.1">
    <property type="nucleotide sequence ID" value="NZ_MEHK01000001.1"/>
</dbReference>
<gene>
    <name evidence="2" type="ORF">BGK67_27410</name>
</gene>
<feature type="compositionally biased region" description="Low complexity" evidence="1">
    <location>
        <begin position="1"/>
        <end position="17"/>
    </location>
</feature>